<dbReference type="PANTHER" id="PTHR43401">
    <property type="entry name" value="L-THREONINE 3-DEHYDROGENASE"/>
    <property type="match status" value="1"/>
</dbReference>
<dbReference type="GO" id="GO:0016491">
    <property type="term" value="F:oxidoreductase activity"/>
    <property type="evidence" value="ECO:0007669"/>
    <property type="project" value="UniProtKB-KW"/>
</dbReference>
<evidence type="ECO:0000256" key="4">
    <source>
        <dbReference type="RuleBase" id="RU361277"/>
    </source>
</evidence>
<dbReference type="SUPFAM" id="SSF50129">
    <property type="entry name" value="GroES-like"/>
    <property type="match status" value="1"/>
</dbReference>
<sequence length="346" mass="37050">MQTMRGVVFPGDKRVEVRDFPVPATGPGEVLIQLKASAICRSDMSLYYGNPVVGGEAARSGAVIPGHEPAGVVVQLGEQVSSLQAGDRVAVYLAVGCGTCSHCKGGYMMFCSAWKCIGFDQHGGDADYMVVPAGNCMRLPDEIDFITAAVSTDAVGTLYHAQKRLGICGKDTIAIYGLGPMGGAGILVAKALGATVIAVDMLEERLQLAKELGADFVIDGRSGDAVECIRALTGGAGADAAIDCSGNTHAENQALDCVRPHGRVAFVGECRECTIRPSEQLIRKQLTLIGSWYFPIQEFNEITEFIVRKNIPVAKLVTHRFDLQDAETAFRLFDERKTEKAVFVWS</sequence>
<keyword evidence="3" id="KW-0560">Oxidoreductase</keyword>
<dbReference type="GO" id="GO:0008270">
    <property type="term" value="F:zinc ion binding"/>
    <property type="evidence" value="ECO:0007669"/>
    <property type="project" value="InterPro"/>
</dbReference>
<dbReference type="SUPFAM" id="SSF51735">
    <property type="entry name" value="NAD(P)-binding Rossmann-fold domains"/>
    <property type="match status" value="1"/>
</dbReference>
<gene>
    <name evidence="6" type="ORF">FPZ49_34345</name>
</gene>
<dbReference type="InterPro" id="IPR020843">
    <property type="entry name" value="ER"/>
</dbReference>
<proteinExistence type="inferred from homology"/>
<dbReference type="PROSITE" id="PS00059">
    <property type="entry name" value="ADH_ZINC"/>
    <property type="match status" value="1"/>
</dbReference>
<evidence type="ECO:0000256" key="3">
    <source>
        <dbReference type="ARBA" id="ARBA00023002"/>
    </source>
</evidence>
<keyword evidence="2 4" id="KW-0862">Zinc</keyword>
<accession>A0A559JG27</accession>
<dbReference type="PANTHER" id="PTHR43401:SF2">
    <property type="entry name" value="L-THREONINE 3-DEHYDROGENASE"/>
    <property type="match status" value="1"/>
</dbReference>
<dbReference type="InterPro" id="IPR050129">
    <property type="entry name" value="Zn_alcohol_dh"/>
</dbReference>
<dbReference type="InterPro" id="IPR013149">
    <property type="entry name" value="ADH-like_C"/>
</dbReference>
<evidence type="ECO:0000313" key="7">
    <source>
        <dbReference type="Proteomes" id="UP000317036"/>
    </source>
</evidence>
<comment type="caution">
    <text evidence="6">The sequence shown here is derived from an EMBL/GenBank/DDBJ whole genome shotgun (WGS) entry which is preliminary data.</text>
</comment>
<dbReference type="Proteomes" id="UP000317036">
    <property type="component" value="Unassembled WGS sequence"/>
</dbReference>
<dbReference type="EMBL" id="VNJI01000089">
    <property type="protein sequence ID" value="TVX98826.1"/>
    <property type="molecule type" value="Genomic_DNA"/>
</dbReference>
<dbReference type="SMART" id="SM00829">
    <property type="entry name" value="PKS_ER"/>
    <property type="match status" value="1"/>
</dbReference>
<comment type="similarity">
    <text evidence="4">Belongs to the zinc-containing alcohol dehydrogenase family.</text>
</comment>
<dbReference type="RefSeq" id="WP_144855083.1">
    <property type="nucleotide sequence ID" value="NZ_VNJI01000089.1"/>
</dbReference>
<name>A0A559JG27_9BACL</name>
<dbReference type="CDD" id="cd08239">
    <property type="entry name" value="THR_DH_like"/>
    <property type="match status" value="1"/>
</dbReference>
<dbReference type="OrthoDB" id="9777057at2"/>
<feature type="domain" description="Enoyl reductase (ER)" evidence="5">
    <location>
        <begin position="11"/>
        <end position="343"/>
    </location>
</feature>
<dbReference type="Pfam" id="PF08240">
    <property type="entry name" value="ADH_N"/>
    <property type="match status" value="1"/>
</dbReference>
<dbReference type="Gene3D" id="3.90.180.10">
    <property type="entry name" value="Medium-chain alcohol dehydrogenases, catalytic domain"/>
    <property type="match status" value="1"/>
</dbReference>
<dbReference type="Pfam" id="PF00107">
    <property type="entry name" value="ADH_zinc_N"/>
    <property type="match status" value="1"/>
</dbReference>
<reference evidence="6 7" key="1">
    <citation type="submission" date="2019-07" db="EMBL/GenBank/DDBJ databases">
        <authorList>
            <person name="Kim J."/>
        </authorList>
    </citation>
    <scope>NUCLEOTIDE SEQUENCE [LARGE SCALE GENOMIC DNA]</scope>
    <source>
        <strain evidence="6 7">JC52</strain>
    </source>
</reference>
<evidence type="ECO:0000256" key="2">
    <source>
        <dbReference type="ARBA" id="ARBA00022833"/>
    </source>
</evidence>
<organism evidence="6 7">
    <name type="scientific">Paenibacillus cremeus</name>
    <dbReference type="NCBI Taxonomy" id="2163881"/>
    <lineage>
        <taxon>Bacteria</taxon>
        <taxon>Bacillati</taxon>
        <taxon>Bacillota</taxon>
        <taxon>Bacilli</taxon>
        <taxon>Bacillales</taxon>
        <taxon>Paenibacillaceae</taxon>
        <taxon>Paenibacillus</taxon>
    </lineage>
</organism>
<dbReference type="InterPro" id="IPR036291">
    <property type="entry name" value="NAD(P)-bd_dom_sf"/>
</dbReference>
<evidence type="ECO:0000256" key="1">
    <source>
        <dbReference type="ARBA" id="ARBA00022723"/>
    </source>
</evidence>
<dbReference type="InterPro" id="IPR002328">
    <property type="entry name" value="ADH_Zn_CS"/>
</dbReference>
<evidence type="ECO:0000259" key="5">
    <source>
        <dbReference type="SMART" id="SM00829"/>
    </source>
</evidence>
<keyword evidence="7" id="KW-1185">Reference proteome</keyword>
<dbReference type="InterPro" id="IPR013154">
    <property type="entry name" value="ADH-like_N"/>
</dbReference>
<comment type="cofactor">
    <cofactor evidence="4">
        <name>Zn(2+)</name>
        <dbReference type="ChEBI" id="CHEBI:29105"/>
    </cofactor>
</comment>
<dbReference type="InterPro" id="IPR011032">
    <property type="entry name" value="GroES-like_sf"/>
</dbReference>
<keyword evidence="1 4" id="KW-0479">Metal-binding</keyword>
<dbReference type="Gene3D" id="3.40.50.720">
    <property type="entry name" value="NAD(P)-binding Rossmann-like Domain"/>
    <property type="match status" value="1"/>
</dbReference>
<dbReference type="AlphaFoldDB" id="A0A559JG27"/>
<protein>
    <submittedName>
        <fullName evidence="6">Zinc-binding dehydrogenase</fullName>
    </submittedName>
</protein>
<evidence type="ECO:0000313" key="6">
    <source>
        <dbReference type="EMBL" id="TVX98826.1"/>
    </source>
</evidence>